<dbReference type="OrthoDB" id="1930084at2759"/>
<evidence type="ECO:0000256" key="8">
    <source>
        <dbReference type="ARBA" id="ARBA00048336"/>
    </source>
</evidence>
<evidence type="ECO:0000256" key="3">
    <source>
        <dbReference type="ARBA" id="ARBA00022723"/>
    </source>
</evidence>
<dbReference type="EC" id="3.1.3.16" evidence="2"/>
<dbReference type="GO" id="GO:0046872">
    <property type="term" value="F:metal ion binding"/>
    <property type="evidence" value="ECO:0007669"/>
    <property type="project" value="UniProtKB-KW"/>
</dbReference>
<sequence length="267" mass="29588">MDCMVIGPSASLSPCCVCRQEALQHKAVEDVHGLLQLPARGGHVDEKIFCMHGGLSPDLQSMEQVRRIMRPTDVPDQGLLCDLLWSDPDKDIMGWGENDRGVSFTFGADVVAKFLHKHDLDLICRAHQVVEDGYEFFAKRQLVTLFSAPNYCGEFDNAGAMMSVDETLMCSFQILKPADKKKFPYGGIAAGGKAPAAPRQEDVRQRIYLSGRKQAWQACLCGRRVGYRLTKTKTTGPRARQGLARIPPRIGRHTQTTLAPLSCVPHH</sequence>
<dbReference type="GO" id="GO:0004722">
    <property type="term" value="F:protein serine/threonine phosphatase activity"/>
    <property type="evidence" value="ECO:0007669"/>
    <property type="project" value="UniProtKB-EC"/>
</dbReference>
<dbReference type="Proteomes" id="UP000821853">
    <property type="component" value="Unassembled WGS sequence"/>
</dbReference>
<evidence type="ECO:0000256" key="5">
    <source>
        <dbReference type="ARBA" id="ARBA00022912"/>
    </source>
</evidence>
<dbReference type="SMART" id="SM00156">
    <property type="entry name" value="PP2Ac"/>
    <property type="match status" value="1"/>
</dbReference>
<dbReference type="PANTHER" id="PTHR11668:SF300">
    <property type="entry name" value="SERINE_THREONINE-PROTEIN PHOSPHATASE"/>
    <property type="match status" value="1"/>
</dbReference>
<dbReference type="InterPro" id="IPR004843">
    <property type="entry name" value="Calcineurin-like_PHP"/>
</dbReference>
<evidence type="ECO:0000256" key="2">
    <source>
        <dbReference type="ARBA" id="ARBA00013081"/>
    </source>
</evidence>
<dbReference type="InterPro" id="IPR029052">
    <property type="entry name" value="Metallo-depent_PP-like"/>
</dbReference>
<dbReference type="Gene3D" id="3.60.21.10">
    <property type="match status" value="1"/>
</dbReference>
<proteinExistence type="predicted"/>
<reference evidence="10 11" key="1">
    <citation type="journal article" date="2020" name="Cell">
        <title>Large-Scale Comparative Analyses of Tick Genomes Elucidate Their Genetic Diversity and Vector Capacities.</title>
        <authorList>
            <consortium name="Tick Genome and Microbiome Consortium (TIGMIC)"/>
            <person name="Jia N."/>
            <person name="Wang J."/>
            <person name="Shi W."/>
            <person name="Du L."/>
            <person name="Sun Y."/>
            <person name="Zhan W."/>
            <person name="Jiang J.F."/>
            <person name="Wang Q."/>
            <person name="Zhang B."/>
            <person name="Ji P."/>
            <person name="Bell-Sakyi L."/>
            <person name="Cui X.M."/>
            <person name="Yuan T.T."/>
            <person name="Jiang B.G."/>
            <person name="Yang W.F."/>
            <person name="Lam T.T."/>
            <person name="Chang Q.C."/>
            <person name="Ding S.J."/>
            <person name="Wang X.J."/>
            <person name="Zhu J.G."/>
            <person name="Ruan X.D."/>
            <person name="Zhao L."/>
            <person name="Wei J.T."/>
            <person name="Ye R.Z."/>
            <person name="Que T.C."/>
            <person name="Du C.H."/>
            <person name="Zhou Y.H."/>
            <person name="Cheng J.X."/>
            <person name="Dai P.F."/>
            <person name="Guo W.B."/>
            <person name="Han X.H."/>
            <person name="Huang E.J."/>
            <person name="Li L.F."/>
            <person name="Wei W."/>
            <person name="Gao Y.C."/>
            <person name="Liu J.Z."/>
            <person name="Shao H.Z."/>
            <person name="Wang X."/>
            <person name="Wang C.C."/>
            <person name="Yang T.C."/>
            <person name="Huo Q.B."/>
            <person name="Li W."/>
            <person name="Chen H.Y."/>
            <person name="Chen S.E."/>
            <person name="Zhou L.G."/>
            <person name="Ni X.B."/>
            <person name="Tian J.H."/>
            <person name="Sheng Y."/>
            <person name="Liu T."/>
            <person name="Pan Y.S."/>
            <person name="Xia L.Y."/>
            <person name="Li J."/>
            <person name="Zhao F."/>
            <person name="Cao W.C."/>
        </authorList>
    </citation>
    <scope>NUCLEOTIDE SEQUENCE [LARGE SCALE GENOMIC DNA]</scope>
    <source>
        <strain evidence="10">HaeL-2018</strain>
    </source>
</reference>
<name>A0A9J6H9B6_HAELO</name>
<evidence type="ECO:0000256" key="4">
    <source>
        <dbReference type="ARBA" id="ARBA00022801"/>
    </source>
</evidence>
<dbReference type="EMBL" id="JABSTR010002097">
    <property type="protein sequence ID" value="KAH9384323.1"/>
    <property type="molecule type" value="Genomic_DNA"/>
</dbReference>
<comment type="catalytic activity">
    <reaction evidence="7">
        <text>O-phospho-L-seryl-[protein] + H2O = L-seryl-[protein] + phosphate</text>
        <dbReference type="Rhea" id="RHEA:20629"/>
        <dbReference type="Rhea" id="RHEA-COMP:9863"/>
        <dbReference type="Rhea" id="RHEA-COMP:11604"/>
        <dbReference type="ChEBI" id="CHEBI:15377"/>
        <dbReference type="ChEBI" id="CHEBI:29999"/>
        <dbReference type="ChEBI" id="CHEBI:43474"/>
        <dbReference type="ChEBI" id="CHEBI:83421"/>
        <dbReference type="EC" id="3.1.3.16"/>
    </reaction>
</comment>
<comment type="caution">
    <text evidence="10">The sequence shown here is derived from an EMBL/GenBank/DDBJ whole genome shotgun (WGS) entry which is preliminary data.</text>
</comment>
<dbReference type="PRINTS" id="PR00114">
    <property type="entry name" value="STPHPHTASE"/>
</dbReference>
<dbReference type="VEuPathDB" id="VectorBase:HLOH_065148"/>
<evidence type="ECO:0000256" key="7">
    <source>
        <dbReference type="ARBA" id="ARBA00047761"/>
    </source>
</evidence>
<protein>
    <recommendedName>
        <fullName evidence="2">protein-serine/threonine phosphatase</fullName>
        <ecNumber evidence="2">3.1.3.16</ecNumber>
    </recommendedName>
</protein>
<keyword evidence="5" id="KW-0904">Protein phosphatase</keyword>
<dbReference type="Pfam" id="PF00149">
    <property type="entry name" value="Metallophos"/>
    <property type="match status" value="1"/>
</dbReference>
<keyword evidence="11" id="KW-1185">Reference proteome</keyword>
<feature type="domain" description="Serine/threonine specific protein phosphatases" evidence="9">
    <location>
        <begin position="12"/>
        <end position="179"/>
    </location>
</feature>
<organism evidence="10 11">
    <name type="scientific">Haemaphysalis longicornis</name>
    <name type="common">Bush tick</name>
    <dbReference type="NCBI Taxonomy" id="44386"/>
    <lineage>
        <taxon>Eukaryota</taxon>
        <taxon>Metazoa</taxon>
        <taxon>Ecdysozoa</taxon>
        <taxon>Arthropoda</taxon>
        <taxon>Chelicerata</taxon>
        <taxon>Arachnida</taxon>
        <taxon>Acari</taxon>
        <taxon>Parasitiformes</taxon>
        <taxon>Ixodida</taxon>
        <taxon>Ixodoidea</taxon>
        <taxon>Ixodidae</taxon>
        <taxon>Haemaphysalinae</taxon>
        <taxon>Haemaphysalis</taxon>
    </lineage>
</organism>
<keyword evidence="4" id="KW-0378">Hydrolase</keyword>
<dbReference type="InterPro" id="IPR006186">
    <property type="entry name" value="Ser/Thr-sp_prot-phosphatase"/>
</dbReference>
<dbReference type="FunFam" id="3.60.21.10:FF:000212">
    <property type="entry name" value="Serine/threonine-protein phosphatase"/>
    <property type="match status" value="1"/>
</dbReference>
<evidence type="ECO:0000256" key="1">
    <source>
        <dbReference type="ARBA" id="ARBA00001936"/>
    </source>
</evidence>
<accession>A0A9J6H9B6</accession>
<comment type="catalytic activity">
    <reaction evidence="8">
        <text>O-phospho-L-threonyl-[protein] + H2O = L-threonyl-[protein] + phosphate</text>
        <dbReference type="Rhea" id="RHEA:47004"/>
        <dbReference type="Rhea" id="RHEA-COMP:11060"/>
        <dbReference type="Rhea" id="RHEA-COMP:11605"/>
        <dbReference type="ChEBI" id="CHEBI:15377"/>
        <dbReference type="ChEBI" id="CHEBI:30013"/>
        <dbReference type="ChEBI" id="CHEBI:43474"/>
        <dbReference type="ChEBI" id="CHEBI:61977"/>
        <dbReference type="EC" id="3.1.3.16"/>
    </reaction>
</comment>
<keyword evidence="6" id="KW-0464">Manganese</keyword>
<dbReference type="GO" id="GO:0005737">
    <property type="term" value="C:cytoplasm"/>
    <property type="evidence" value="ECO:0007669"/>
    <property type="project" value="TreeGrafter"/>
</dbReference>
<evidence type="ECO:0000259" key="9">
    <source>
        <dbReference type="SMART" id="SM00156"/>
    </source>
</evidence>
<dbReference type="GO" id="GO:0005634">
    <property type="term" value="C:nucleus"/>
    <property type="evidence" value="ECO:0007669"/>
    <property type="project" value="TreeGrafter"/>
</dbReference>
<dbReference type="AlphaFoldDB" id="A0A9J6H9B6"/>
<dbReference type="InterPro" id="IPR050341">
    <property type="entry name" value="PP1_catalytic_subunit"/>
</dbReference>
<dbReference type="SUPFAM" id="SSF56300">
    <property type="entry name" value="Metallo-dependent phosphatases"/>
    <property type="match status" value="1"/>
</dbReference>
<evidence type="ECO:0000313" key="10">
    <source>
        <dbReference type="EMBL" id="KAH9384323.1"/>
    </source>
</evidence>
<keyword evidence="3" id="KW-0479">Metal-binding</keyword>
<comment type="cofactor">
    <cofactor evidence="1">
        <name>Mn(2+)</name>
        <dbReference type="ChEBI" id="CHEBI:29035"/>
    </cofactor>
</comment>
<evidence type="ECO:0000256" key="6">
    <source>
        <dbReference type="ARBA" id="ARBA00023211"/>
    </source>
</evidence>
<gene>
    <name evidence="10" type="ORF">HPB48_026316</name>
</gene>
<evidence type="ECO:0000313" key="11">
    <source>
        <dbReference type="Proteomes" id="UP000821853"/>
    </source>
</evidence>
<dbReference type="PANTHER" id="PTHR11668">
    <property type="entry name" value="SERINE/THREONINE PROTEIN PHOSPHATASE"/>
    <property type="match status" value="1"/>
</dbReference>